<proteinExistence type="predicted"/>
<dbReference type="SUPFAM" id="SSF47598">
    <property type="entry name" value="Ribbon-helix-helix"/>
    <property type="match status" value="1"/>
</dbReference>
<evidence type="ECO:0000313" key="1">
    <source>
        <dbReference type="EMBL" id="ALO27429.1"/>
    </source>
</evidence>
<reference evidence="1 2" key="1">
    <citation type="journal article" date="2015" name="PLoS Negl. Trop. Dis.">
        <title>Distribution of Plasmids in Distinct Leptospira Pathogenic Species.</title>
        <authorList>
            <person name="Wang Y."/>
            <person name="Zhuang X."/>
            <person name="Zhong Y."/>
            <person name="Zhang C."/>
            <person name="Zhang Y."/>
            <person name="Zeng L."/>
            <person name="Zhu Y."/>
            <person name="He P."/>
            <person name="Dong K."/>
            <person name="Pal U."/>
            <person name="Guo X."/>
            <person name="Qin J."/>
        </authorList>
    </citation>
    <scope>NUCLEOTIDE SEQUENCE [LARGE SCALE GENOMIC DNA]</scope>
    <source>
        <strain evidence="1 2">56604</strain>
    </source>
</reference>
<gene>
    <name evidence="1" type="ORF">LBBP_03229</name>
</gene>
<accession>A0A0S2IV61</accession>
<protein>
    <recommendedName>
        <fullName evidence="3">Toxin-antitoxin system, antitoxin component, ribbon-helix-helix domain protein</fullName>
    </recommendedName>
</protein>
<organism evidence="1">
    <name type="scientific">Leptospira borgpetersenii serovar Ballum</name>
    <dbReference type="NCBI Taxonomy" id="280505"/>
    <lineage>
        <taxon>Bacteria</taxon>
        <taxon>Pseudomonadati</taxon>
        <taxon>Spirochaetota</taxon>
        <taxon>Spirochaetia</taxon>
        <taxon>Leptospirales</taxon>
        <taxon>Leptospiraceae</taxon>
        <taxon>Leptospira</taxon>
    </lineage>
</organism>
<sequence>MPIYLFDGGLSDMPQVSLYLDQDTLKKIETAAKKEKISISQWVRVKIQSSLDKNWPEDYFSLFGSIKDESFSEPKKLKFTIDSKREKL</sequence>
<name>A0A0S2IV61_LEPBO</name>
<dbReference type="InterPro" id="IPR010985">
    <property type="entry name" value="Ribbon_hlx_hlx"/>
</dbReference>
<dbReference type="CDD" id="cd21631">
    <property type="entry name" value="RHH_CopG_NikR-like"/>
    <property type="match status" value="1"/>
</dbReference>
<dbReference type="AlphaFoldDB" id="A0A0S2IV61"/>
<dbReference type="PATRIC" id="fig|280505.15.peg.3149"/>
<dbReference type="EMBL" id="CP012029">
    <property type="protein sequence ID" value="ALO27429.1"/>
    <property type="molecule type" value="Genomic_DNA"/>
</dbReference>
<evidence type="ECO:0008006" key="3">
    <source>
        <dbReference type="Google" id="ProtNLM"/>
    </source>
</evidence>
<dbReference type="Proteomes" id="UP000058857">
    <property type="component" value="Chromosome 1"/>
</dbReference>
<evidence type="ECO:0000313" key="2">
    <source>
        <dbReference type="Proteomes" id="UP000058857"/>
    </source>
</evidence>
<dbReference type="GO" id="GO:0006355">
    <property type="term" value="P:regulation of DNA-templated transcription"/>
    <property type="evidence" value="ECO:0007669"/>
    <property type="project" value="InterPro"/>
</dbReference>